<dbReference type="Pfam" id="PF06736">
    <property type="entry name" value="TMEM175"/>
    <property type="match status" value="1"/>
</dbReference>
<keyword evidence="11" id="KW-0407">Ion channel</keyword>
<evidence type="ECO:0000313" key="14">
    <source>
        <dbReference type="EMBL" id="ERN42845.1"/>
    </source>
</evidence>
<comment type="subcellular location">
    <subcellularLocation>
        <location evidence="1">Membrane</location>
        <topology evidence="1">Multi-pass membrane protein</topology>
    </subcellularLocation>
</comment>
<feature type="transmembrane region" description="Helical" evidence="13">
    <location>
        <begin position="40"/>
        <end position="61"/>
    </location>
</feature>
<sequence>MNRERLGALIDAVYAIAMTILVLELPLPDTEKQIYQDAKQIVATIIDYGLTFLVLFGFWYNQRRISALVEVHSRLTLWLNGLALMVVCLLPFSARLLFKSGYQETSLLSLNYSTGIDIIFIVVCLLTDLLLHLTLIAYREHQIVLPKDRWGLRKLKRSRRIATVITASVMVVVVLVPGPDRRMLVLIPLLLMFEDEVIRLVEKGLNNVRKS</sequence>
<comment type="catalytic activity">
    <reaction evidence="12">
        <text>K(+)(in) = K(+)(out)</text>
        <dbReference type="Rhea" id="RHEA:29463"/>
        <dbReference type="ChEBI" id="CHEBI:29103"/>
    </reaction>
</comment>
<keyword evidence="10 13" id="KW-0472">Membrane</keyword>
<keyword evidence="8 13" id="KW-1133">Transmembrane helix</keyword>
<keyword evidence="15" id="KW-1185">Reference proteome</keyword>
<gene>
    <name evidence="14" type="ORF">KR51_00004640</name>
</gene>
<evidence type="ECO:0000256" key="4">
    <source>
        <dbReference type="ARBA" id="ARBA00022538"/>
    </source>
</evidence>
<proteinExistence type="inferred from homology"/>
<dbReference type="eggNOG" id="COG3548">
    <property type="taxonomic scope" value="Bacteria"/>
</dbReference>
<evidence type="ECO:0000256" key="8">
    <source>
        <dbReference type="ARBA" id="ARBA00022989"/>
    </source>
</evidence>
<dbReference type="AlphaFoldDB" id="U5DT33"/>
<evidence type="ECO:0000256" key="7">
    <source>
        <dbReference type="ARBA" id="ARBA00022958"/>
    </source>
</evidence>
<dbReference type="InParanoid" id="U5DT33"/>
<dbReference type="OrthoDB" id="7626281at2"/>
<keyword evidence="5 13" id="KW-0812">Transmembrane</keyword>
<evidence type="ECO:0000256" key="6">
    <source>
        <dbReference type="ARBA" id="ARBA00022826"/>
    </source>
</evidence>
<keyword evidence="4" id="KW-0633">Potassium transport</keyword>
<feature type="transmembrane region" description="Helical" evidence="13">
    <location>
        <begin position="7"/>
        <end position="28"/>
    </location>
</feature>
<keyword evidence="3" id="KW-0813">Transport</keyword>
<evidence type="ECO:0000256" key="12">
    <source>
        <dbReference type="ARBA" id="ARBA00034430"/>
    </source>
</evidence>
<evidence type="ECO:0000256" key="3">
    <source>
        <dbReference type="ARBA" id="ARBA00022448"/>
    </source>
</evidence>
<evidence type="ECO:0000256" key="9">
    <source>
        <dbReference type="ARBA" id="ARBA00023065"/>
    </source>
</evidence>
<dbReference type="EMBL" id="ASSJ01000006">
    <property type="protein sequence ID" value="ERN42845.1"/>
    <property type="molecule type" value="Genomic_DNA"/>
</dbReference>
<reference evidence="14 15" key="1">
    <citation type="submission" date="2013-05" db="EMBL/GenBank/DDBJ databases">
        <title>Draft genome sequence of Rubidibacter lacunae KORDI 51-2.</title>
        <authorList>
            <person name="Choi D.H."/>
            <person name="Noh J.H."/>
            <person name="Kwon K.-K."/>
            <person name="Lee J.-H."/>
            <person name="Ryu J.-Y."/>
        </authorList>
    </citation>
    <scope>NUCLEOTIDE SEQUENCE [LARGE SCALE GENOMIC DNA]</scope>
    <source>
        <strain evidence="14 15">KORDI 51-2</strain>
    </source>
</reference>
<evidence type="ECO:0000256" key="5">
    <source>
        <dbReference type="ARBA" id="ARBA00022692"/>
    </source>
</evidence>
<evidence type="ECO:0000313" key="15">
    <source>
        <dbReference type="Proteomes" id="UP000016960"/>
    </source>
</evidence>
<dbReference type="GO" id="GO:0016020">
    <property type="term" value="C:membrane"/>
    <property type="evidence" value="ECO:0007669"/>
    <property type="project" value="UniProtKB-SubCell"/>
</dbReference>
<dbReference type="STRING" id="582515.KR51_00004640"/>
<evidence type="ECO:0000256" key="11">
    <source>
        <dbReference type="ARBA" id="ARBA00023303"/>
    </source>
</evidence>
<protein>
    <submittedName>
        <fullName evidence="14">Putative integral membrane protein</fullName>
    </submittedName>
</protein>
<dbReference type="GO" id="GO:0015252">
    <property type="term" value="F:proton channel activity"/>
    <property type="evidence" value="ECO:0007669"/>
    <property type="project" value="InterPro"/>
</dbReference>
<dbReference type="GO" id="GO:0005267">
    <property type="term" value="F:potassium channel activity"/>
    <property type="evidence" value="ECO:0007669"/>
    <property type="project" value="UniProtKB-KW"/>
</dbReference>
<keyword evidence="6" id="KW-0631">Potassium channel</keyword>
<feature type="transmembrane region" description="Helical" evidence="13">
    <location>
        <begin position="159"/>
        <end position="177"/>
    </location>
</feature>
<dbReference type="RefSeq" id="WP_022604315.1">
    <property type="nucleotide sequence ID" value="NZ_ASSJ01000006.1"/>
</dbReference>
<comment type="caution">
    <text evidence="14">The sequence shown here is derived from an EMBL/GenBank/DDBJ whole genome shotgun (WGS) entry which is preliminary data.</text>
</comment>
<keyword evidence="7" id="KW-0630">Potassium</keyword>
<evidence type="ECO:0000256" key="1">
    <source>
        <dbReference type="ARBA" id="ARBA00004141"/>
    </source>
</evidence>
<feature type="transmembrane region" description="Helical" evidence="13">
    <location>
        <begin position="77"/>
        <end position="98"/>
    </location>
</feature>
<name>U5DT33_9CHRO</name>
<dbReference type="Proteomes" id="UP000016960">
    <property type="component" value="Unassembled WGS sequence"/>
</dbReference>
<comment type="similarity">
    <text evidence="2">Belongs to the TMEM175 family.</text>
</comment>
<evidence type="ECO:0000256" key="2">
    <source>
        <dbReference type="ARBA" id="ARBA00006920"/>
    </source>
</evidence>
<evidence type="ECO:0000256" key="13">
    <source>
        <dbReference type="SAM" id="Phobius"/>
    </source>
</evidence>
<evidence type="ECO:0000256" key="10">
    <source>
        <dbReference type="ARBA" id="ARBA00023136"/>
    </source>
</evidence>
<organism evidence="14 15">
    <name type="scientific">Rubidibacter lacunae KORDI 51-2</name>
    <dbReference type="NCBI Taxonomy" id="582515"/>
    <lineage>
        <taxon>Bacteria</taxon>
        <taxon>Bacillati</taxon>
        <taxon>Cyanobacteriota</taxon>
        <taxon>Cyanophyceae</taxon>
        <taxon>Oscillatoriophycideae</taxon>
        <taxon>Chroococcales</taxon>
        <taxon>Aphanothecaceae</taxon>
        <taxon>Rubidibacter</taxon>
    </lineage>
</organism>
<feature type="transmembrane region" description="Helical" evidence="13">
    <location>
        <begin position="118"/>
        <end position="138"/>
    </location>
</feature>
<accession>U5DT33</accession>
<dbReference type="InterPro" id="IPR010617">
    <property type="entry name" value="TMEM175-like"/>
</dbReference>
<keyword evidence="9" id="KW-0406">Ion transport</keyword>